<dbReference type="Proteomes" id="UP000504638">
    <property type="component" value="Unplaced"/>
</dbReference>
<reference evidence="8" key="2">
    <citation type="submission" date="2020-04" db="EMBL/GenBank/DDBJ databases">
        <authorList>
            <consortium name="NCBI Genome Project"/>
        </authorList>
    </citation>
    <scope>NUCLEOTIDE SEQUENCE</scope>
    <source>
        <strain evidence="8">CBS 781.70</strain>
    </source>
</reference>
<comment type="subcellular location">
    <subcellularLocation>
        <location evidence="1">Mitochondrion matrix</location>
    </subcellularLocation>
</comment>
<keyword evidence="7" id="KW-1185">Reference proteome</keyword>
<feature type="domain" description="Complex 1 LYR protein" evidence="5">
    <location>
        <begin position="9"/>
        <end position="71"/>
    </location>
</feature>
<protein>
    <recommendedName>
        <fullName evidence="5">Complex 1 LYR protein domain-containing protein</fullName>
    </recommendedName>
</protein>
<dbReference type="AlphaFoldDB" id="A0A6G1GD25"/>
<gene>
    <name evidence="6 8" type="ORF">P152DRAFT_389959</name>
</gene>
<evidence type="ECO:0000256" key="4">
    <source>
        <dbReference type="ARBA" id="ARBA00025715"/>
    </source>
</evidence>
<keyword evidence="3" id="KW-0143">Chaperone</keyword>
<dbReference type="GeneID" id="54416582"/>
<evidence type="ECO:0000259" key="5">
    <source>
        <dbReference type="Pfam" id="PF05347"/>
    </source>
</evidence>
<dbReference type="PANTHER" id="PTHR47046">
    <property type="entry name" value="SUCCINATE DEHYDROGENASE ASSEMBLY FACTOR 1, MITOCHONDRIAL"/>
    <property type="match status" value="1"/>
</dbReference>
<dbReference type="OrthoDB" id="273010at2759"/>
<dbReference type="RefSeq" id="XP_033537543.1">
    <property type="nucleotide sequence ID" value="XM_033676012.1"/>
</dbReference>
<reference evidence="6 8" key="1">
    <citation type="submission" date="2020-01" db="EMBL/GenBank/DDBJ databases">
        <authorList>
            <consortium name="DOE Joint Genome Institute"/>
            <person name="Haridas S."/>
            <person name="Albert R."/>
            <person name="Binder M."/>
            <person name="Bloem J."/>
            <person name="Labutti K."/>
            <person name="Salamov A."/>
            <person name="Andreopoulos B."/>
            <person name="Baker S.E."/>
            <person name="Barry K."/>
            <person name="Bills G."/>
            <person name="Bluhm B.H."/>
            <person name="Cannon C."/>
            <person name="Castanera R."/>
            <person name="Culley D.E."/>
            <person name="Daum C."/>
            <person name="Ezra D."/>
            <person name="Gonzalez J.B."/>
            <person name="Henrissat B."/>
            <person name="Kuo A."/>
            <person name="Liang C."/>
            <person name="Lipzen A."/>
            <person name="Lutzoni F."/>
            <person name="Magnuson J."/>
            <person name="Mondo S."/>
            <person name="Nolan M."/>
            <person name="Ohm R."/>
            <person name="Pangilinan J."/>
            <person name="Park H.-J."/>
            <person name="Ramirez L."/>
            <person name="Alfaro M."/>
            <person name="Sun H."/>
            <person name="Tritt A."/>
            <person name="Yoshinaga Y."/>
            <person name="Zwiers L.-H."/>
            <person name="Turgeon B.G."/>
            <person name="Goodwin S.B."/>
            <person name="Spatafora J.W."/>
            <person name="Crous P.W."/>
            <person name="Grigoriev I.V."/>
        </authorList>
    </citation>
    <scope>NUCLEOTIDE SEQUENCE</scope>
    <source>
        <strain evidence="6 8">CBS 781.70</strain>
    </source>
</reference>
<reference evidence="8" key="3">
    <citation type="submission" date="2025-04" db="UniProtKB">
        <authorList>
            <consortium name="RefSeq"/>
        </authorList>
    </citation>
    <scope>IDENTIFICATION</scope>
    <source>
        <strain evidence="8">CBS 781.70</strain>
    </source>
</reference>
<dbReference type="InterPro" id="IPR052687">
    <property type="entry name" value="SDHAF1"/>
</dbReference>
<proteinExistence type="inferred from homology"/>
<dbReference type="Pfam" id="PF05347">
    <property type="entry name" value="Complex1_LYR"/>
    <property type="match status" value="1"/>
</dbReference>
<dbReference type="GO" id="GO:0005759">
    <property type="term" value="C:mitochondrial matrix"/>
    <property type="evidence" value="ECO:0007669"/>
    <property type="project" value="UniProtKB-SubCell"/>
</dbReference>
<dbReference type="GO" id="GO:0034553">
    <property type="term" value="P:mitochondrial respiratory chain complex II assembly"/>
    <property type="evidence" value="ECO:0007669"/>
    <property type="project" value="InterPro"/>
</dbReference>
<dbReference type="InterPro" id="IPR045295">
    <property type="entry name" value="Complex1_LYR_SDHAF1_LYRM8"/>
</dbReference>
<evidence type="ECO:0000256" key="3">
    <source>
        <dbReference type="ARBA" id="ARBA00023186"/>
    </source>
</evidence>
<evidence type="ECO:0000313" key="6">
    <source>
        <dbReference type="EMBL" id="KAF1815912.1"/>
    </source>
</evidence>
<keyword evidence="2" id="KW-0496">Mitochondrion</keyword>
<dbReference type="CDD" id="cd20268">
    <property type="entry name" value="Complex1_LYR_SDHAF1_LYRM8"/>
    <property type="match status" value="1"/>
</dbReference>
<evidence type="ECO:0000256" key="1">
    <source>
        <dbReference type="ARBA" id="ARBA00004305"/>
    </source>
</evidence>
<evidence type="ECO:0000313" key="8">
    <source>
        <dbReference type="RefSeq" id="XP_033537543.1"/>
    </source>
</evidence>
<evidence type="ECO:0000313" key="7">
    <source>
        <dbReference type="Proteomes" id="UP000504638"/>
    </source>
</evidence>
<dbReference type="InterPro" id="IPR008011">
    <property type="entry name" value="Complex1_LYR_dom"/>
</dbReference>
<dbReference type="EMBL" id="ML975151">
    <property type="protein sequence ID" value="KAF1815912.1"/>
    <property type="molecule type" value="Genomic_DNA"/>
</dbReference>
<evidence type="ECO:0000256" key="2">
    <source>
        <dbReference type="ARBA" id="ARBA00023128"/>
    </source>
</evidence>
<organism evidence="6">
    <name type="scientific">Eremomyces bilateralis CBS 781.70</name>
    <dbReference type="NCBI Taxonomy" id="1392243"/>
    <lineage>
        <taxon>Eukaryota</taxon>
        <taxon>Fungi</taxon>
        <taxon>Dikarya</taxon>
        <taxon>Ascomycota</taxon>
        <taxon>Pezizomycotina</taxon>
        <taxon>Dothideomycetes</taxon>
        <taxon>Dothideomycetes incertae sedis</taxon>
        <taxon>Eremomycetales</taxon>
        <taxon>Eremomycetaceae</taxon>
        <taxon>Eremomyces</taxon>
    </lineage>
</organism>
<sequence>MPRHSGLQREVLALYQRCILASKRKPTVLPGALIRPLTFACRSEFRRYADVDRKDFGTIEFLLRKGRRQLEILDSPGVTRIS</sequence>
<dbReference type="PANTHER" id="PTHR47046:SF1">
    <property type="entry name" value="SUCCINATE DEHYDROGENASE ASSEMBLY FACTOR 1, MITOCHONDRIAL"/>
    <property type="match status" value="1"/>
</dbReference>
<comment type="similarity">
    <text evidence="4">Belongs to the complex I LYR family. SDHAF1 subfamily.</text>
</comment>
<accession>A0A6G1GD25</accession>
<name>A0A6G1GD25_9PEZI</name>